<evidence type="ECO:0000313" key="2">
    <source>
        <dbReference type="EMBL" id="RRQ85029.1"/>
    </source>
</evidence>
<protein>
    <recommendedName>
        <fullName evidence="4">Nucleotide pyrophosphatase</fullName>
    </recommendedName>
</protein>
<dbReference type="InterPro" id="IPR002591">
    <property type="entry name" value="Phosphodiest/P_Trfase"/>
</dbReference>
<dbReference type="PANTHER" id="PTHR10151">
    <property type="entry name" value="ECTONUCLEOTIDE PYROPHOSPHATASE/PHOSPHODIESTERASE"/>
    <property type="match status" value="1"/>
</dbReference>
<dbReference type="Gene3D" id="3.40.720.10">
    <property type="entry name" value="Alkaline Phosphatase, subunit A"/>
    <property type="match status" value="2"/>
</dbReference>
<proteinExistence type="predicted"/>
<dbReference type="PANTHER" id="PTHR10151:SF120">
    <property type="entry name" value="BIS(5'-ADENOSYL)-TRIPHOSPHATASE"/>
    <property type="match status" value="1"/>
</dbReference>
<keyword evidence="3" id="KW-1185">Reference proteome</keyword>
<dbReference type="Pfam" id="PF01663">
    <property type="entry name" value="Phosphodiest"/>
    <property type="match status" value="1"/>
</dbReference>
<dbReference type="SUPFAM" id="SSF53649">
    <property type="entry name" value="Alkaline phosphatase-like"/>
    <property type="match status" value="1"/>
</dbReference>
<comment type="caution">
    <text evidence="2">The sequence shown here is derived from an EMBL/GenBank/DDBJ whole genome shotgun (WGS) entry which is preliminary data.</text>
</comment>
<accession>A0A3R8RE62</accession>
<name>A0A3R8RE62_9ACTN</name>
<dbReference type="GO" id="GO:0016787">
    <property type="term" value="F:hydrolase activity"/>
    <property type="evidence" value="ECO:0007669"/>
    <property type="project" value="UniProtKB-ARBA"/>
</dbReference>
<evidence type="ECO:0008006" key="4">
    <source>
        <dbReference type="Google" id="ProtNLM"/>
    </source>
</evidence>
<evidence type="ECO:0000256" key="1">
    <source>
        <dbReference type="SAM" id="MobiDB-lite"/>
    </source>
</evidence>
<dbReference type="AlphaFoldDB" id="A0A3R8RE62"/>
<organism evidence="2 3">
    <name type="scientific">Streptomyces griseofuscus</name>
    <dbReference type="NCBI Taxonomy" id="146922"/>
    <lineage>
        <taxon>Bacteria</taxon>
        <taxon>Bacillati</taxon>
        <taxon>Actinomycetota</taxon>
        <taxon>Actinomycetes</taxon>
        <taxon>Kitasatosporales</taxon>
        <taxon>Streptomycetaceae</taxon>
        <taxon>Streptomyces</taxon>
    </lineage>
</organism>
<dbReference type="EMBL" id="PDES01000008">
    <property type="protein sequence ID" value="RRQ85029.1"/>
    <property type="molecule type" value="Genomic_DNA"/>
</dbReference>
<gene>
    <name evidence="2" type="ORF">CQW44_18710</name>
</gene>
<dbReference type="Proteomes" id="UP000276379">
    <property type="component" value="Unassembled WGS sequence"/>
</dbReference>
<sequence length="295" mass="30718">MTGRRPRPAPGRRPAALSSEVSVPRTPKVLVIGLDGALLGRIEDADAPHLAALTAAGLTAPSLIEPGAPTLSGPGWATILTGARPAKHRVRDNSFTGNAFARYPDFLTRLASAERDLATCAITSWAPLAEKVFSARVGTRVATPDAEYDAGTTDRAVAELRHGDPDALFVQLDAIDDAGHRHGAASPRYLEAIHGADAQVGRMVAAVRARPVDEDWLVLVTADHGHTDTGGHGGPSLPERETFLIAVGDGLAPGSVRTDVRMPDVAATALAHLGLALDPAWDLDGRPLRAPAATG</sequence>
<feature type="region of interest" description="Disordered" evidence="1">
    <location>
        <begin position="1"/>
        <end position="20"/>
    </location>
</feature>
<dbReference type="InterPro" id="IPR017850">
    <property type="entry name" value="Alkaline_phosphatase_core_sf"/>
</dbReference>
<evidence type="ECO:0000313" key="3">
    <source>
        <dbReference type="Proteomes" id="UP000276379"/>
    </source>
</evidence>
<reference evidence="2 3" key="1">
    <citation type="submission" date="2017-10" db="EMBL/GenBank/DDBJ databases">
        <title>Draft genome of actinobacteria isolated from guarana (Paullinia cupana (Mart.) Ducke.</title>
        <authorList>
            <person name="Siqueira K.A."/>
            <person name="Liotti R.G."/>
            <person name="Mendes T.A."/>
            <person name="Soares M.A."/>
        </authorList>
    </citation>
    <scope>NUCLEOTIDE SEQUENCE [LARGE SCALE GENOMIC DNA]</scope>
    <source>
        <strain evidence="2 3">199</strain>
    </source>
</reference>